<protein>
    <submittedName>
        <fullName evidence="4">Hpt domain-containing protein</fullName>
    </submittedName>
</protein>
<evidence type="ECO:0000313" key="4">
    <source>
        <dbReference type="EMBL" id="QOL82057.1"/>
    </source>
</evidence>
<dbReference type="AlphaFoldDB" id="A0A7L9WQR5"/>
<evidence type="ECO:0000256" key="2">
    <source>
        <dbReference type="PROSITE-ProRule" id="PRU00110"/>
    </source>
</evidence>
<reference evidence="4 5" key="1">
    <citation type="submission" date="2019-10" db="EMBL/GenBank/DDBJ databases">
        <title>Pseudopuniceibacterium sp. HQ09 islated from Antarctica.</title>
        <authorList>
            <person name="Liao L."/>
            <person name="Su S."/>
            <person name="Chen B."/>
            <person name="Yu Y."/>
        </authorList>
    </citation>
    <scope>NUCLEOTIDE SEQUENCE [LARGE SCALE GENOMIC DNA]</scope>
    <source>
        <strain evidence="4 5">HQ09</strain>
    </source>
</reference>
<dbReference type="GO" id="GO:0000160">
    <property type="term" value="P:phosphorelay signal transduction system"/>
    <property type="evidence" value="ECO:0007669"/>
    <property type="project" value="UniProtKB-KW"/>
</dbReference>
<dbReference type="GO" id="GO:0004672">
    <property type="term" value="F:protein kinase activity"/>
    <property type="evidence" value="ECO:0007669"/>
    <property type="project" value="UniProtKB-ARBA"/>
</dbReference>
<dbReference type="InterPro" id="IPR008207">
    <property type="entry name" value="Sig_transdc_His_kin_Hpt_dom"/>
</dbReference>
<dbReference type="PROSITE" id="PS50894">
    <property type="entry name" value="HPT"/>
    <property type="match status" value="1"/>
</dbReference>
<gene>
    <name evidence="4" type="ORF">F3W81_15210</name>
</gene>
<feature type="domain" description="HPt" evidence="3">
    <location>
        <begin position="8"/>
        <end position="107"/>
    </location>
</feature>
<dbReference type="Gene3D" id="1.20.120.160">
    <property type="entry name" value="HPT domain"/>
    <property type="match status" value="1"/>
</dbReference>
<dbReference type="Proteomes" id="UP000594118">
    <property type="component" value="Chromosome"/>
</dbReference>
<dbReference type="InterPro" id="IPR036641">
    <property type="entry name" value="HPT_dom_sf"/>
</dbReference>
<proteinExistence type="predicted"/>
<keyword evidence="5" id="KW-1185">Reference proteome</keyword>
<dbReference type="KEGG" id="pshq:F3W81_15210"/>
<evidence type="ECO:0000313" key="5">
    <source>
        <dbReference type="Proteomes" id="UP000594118"/>
    </source>
</evidence>
<dbReference type="EMBL" id="CP045201">
    <property type="protein sequence ID" value="QOL82057.1"/>
    <property type="molecule type" value="Genomic_DNA"/>
</dbReference>
<name>A0A7L9WQR5_9RHOB</name>
<accession>A0A7L9WQR5</accession>
<dbReference type="Pfam" id="PF01627">
    <property type="entry name" value="Hpt"/>
    <property type="match status" value="1"/>
</dbReference>
<keyword evidence="1" id="KW-0902">Two-component regulatory system</keyword>
<dbReference type="SUPFAM" id="SSF47226">
    <property type="entry name" value="Histidine-containing phosphotransfer domain, HPT domain"/>
    <property type="match status" value="1"/>
</dbReference>
<sequence>MISWGQILELRNDVGQDGFDEVISIFLEEVETTLNHLPQSSQLEEDLHALRGSAMTLGFRACAALCAQGEKLAGEGCADRVDLNAIQTTYLESKALFLAELPARLAA</sequence>
<feature type="modified residue" description="Phosphohistidine" evidence="2">
    <location>
        <position position="48"/>
    </location>
</feature>
<organism evidence="4 5">
    <name type="scientific">Pseudooceanicola spongiae</name>
    <dbReference type="NCBI Taxonomy" id="2613965"/>
    <lineage>
        <taxon>Bacteria</taxon>
        <taxon>Pseudomonadati</taxon>
        <taxon>Pseudomonadota</taxon>
        <taxon>Alphaproteobacteria</taxon>
        <taxon>Rhodobacterales</taxon>
        <taxon>Paracoccaceae</taxon>
        <taxon>Pseudooceanicola</taxon>
    </lineage>
</organism>
<evidence type="ECO:0000256" key="1">
    <source>
        <dbReference type="ARBA" id="ARBA00023012"/>
    </source>
</evidence>
<keyword evidence="2" id="KW-0597">Phosphoprotein</keyword>
<dbReference type="RefSeq" id="WP_193079974.1">
    <property type="nucleotide sequence ID" value="NZ_CP045201.1"/>
</dbReference>
<evidence type="ECO:0000259" key="3">
    <source>
        <dbReference type="PROSITE" id="PS50894"/>
    </source>
</evidence>